<evidence type="ECO:0000313" key="1">
    <source>
        <dbReference type="EMBL" id="KAI5671814.1"/>
    </source>
</evidence>
<keyword evidence="2" id="KW-1185">Reference proteome</keyword>
<gene>
    <name evidence="1" type="ORF">M9H77_12178</name>
</gene>
<reference evidence="2" key="1">
    <citation type="journal article" date="2023" name="Nat. Plants">
        <title>Single-cell RNA sequencing provides a high-resolution roadmap for understanding the multicellular compartmentation of specialized metabolism.</title>
        <authorList>
            <person name="Sun S."/>
            <person name="Shen X."/>
            <person name="Li Y."/>
            <person name="Li Y."/>
            <person name="Wang S."/>
            <person name="Li R."/>
            <person name="Zhang H."/>
            <person name="Shen G."/>
            <person name="Guo B."/>
            <person name="Wei J."/>
            <person name="Xu J."/>
            <person name="St-Pierre B."/>
            <person name="Chen S."/>
            <person name="Sun C."/>
        </authorList>
    </citation>
    <scope>NUCLEOTIDE SEQUENCE [LARGE SCALE GENOMIC DNA]</scope>
</reference>
<protein>
    <submittedName>
        <fullName evidence="1">Uncharacterized protein</fullName>
    </submittedName>
</protein>
<organism evidence="1 2">
    <name type="scientific">Catharanthus roseus</name>
    <name type="common">Madagascar periwinkle</name>
    <name type="synonym">Vinca rosea</name>
    <dbReference type="NCBI Taxonomy" id="4058"/>
    <lineage>
        <taxon>Eukaryota</taxon>
        <taxon>Viridiplantae</taxon>
        <taxon>Streptophyta</taxon>
        <taxon>Embryophyta</taxon>
        <taxon>Tracheophyta</taxon>
        <taxon>Spermatophyta</taxon>
        <taxon>Magnoliopsida</taxon>
        <taxon>eudicotyledons</taxon>
        <taxon>Gunneridae</taxon>
        <taxon>Pentapetalae</taxon>
        <taxon>asterids</taxon>
        <taxon>lamiids</taxon>
        <taxon>Gentianales</taxon>
        <taxon>Apocynaceae</taxon>
        <taxon>Rauvolfioideae</taxon>
        <taxon>Vinceae</taxon>
        <taxon>Catharanthinae</taxon>
        <taxon>Catharanthus</taxon>
    </lineage>
</organism>
<dbReference type="Proteomes" id="UP001060085">
    <property type="component" value="Linkage Group LG03"/>
</dbReference>
<comment type="caution">
    <text evidence="1">The sequence shown here is derived from an EMBL/GenBank/DDBJ whole genome shotgun (WGS) entry which is preliminary data.</text>
</comment>
<accession>A0ACC0BGS0</accession>
<sequence>MRGQDIPKVEYFTIYTTLRATEALTSCLPANSIKRGEKEMIPKLQKEFRKHRNFKNTMERKKKGCRFSKKYPQLLLCLLIKKKYLLRTKKTPRLLTMKRICLIVADIPLILQDSGDANNEDVHRLGRSREGDDAEKRDACLKGKTGDKHNSKGKEEEEEEGRGE</sequence>
<evidence type="ECO:0000313" key="2">
    <source>
        <dbReference type="Proteomes" id="UP001060085"/>
    </source>
</evidence>
<name>A0ACC0BGS0_CATRO</name>
<dbReference type="EMBL" id="CM044703">
    <property type="protein sequence ID" value="KAI5671814.1"/>
    <property type="molecule type" value="Genomic_DNA"/>
</dbReference>
<proteinExistence type="predicted"/>